<dbReference type="SMART" id="SM00053">
    <property type="entry name" value="DYNc"/>
    <property type="match status" value="1"/>
</dbReference>
<dbReference type="GO" id="GO:0005874">
    <property type="term" value="C:microtubule"/>
    <property type="evidence" value="ECO:0007669"/>
    <property type="project" value="TreeGrafter"/>
</dbReference>
<dbReference type="GO" id="GO:0005886">
    <property type="term" value="C:plasma membrane"/>
    <property type="evidence" value="ECO:0007669"/>
    <property type="project" value="TreeGrafter"/>
</dbReference>
<feature type="repeat" description="Hemopexin" evidence="6">
    <location>
        <begin position="327"/>
        <end position="374"/>
    </location>
</feature>
<dbReference type="GO" id="GO:0003924">
    <property type="term" value="F:GTPase activity"/>
    <property type="evidence" value="ECO:0007669"/>
    <property type="project" value="InterPro"/>
</dbReference>
<keyword evidence="2" id="KW-0963">Cytoplasm</keyword>
<reference evidence="11" key="1">
    <citation type="journal article" date="2023" name="Science">
        <title>Genome structures resolve the early diversification of teleost fishes.</title>
        <authorList>
            <person name="Parey E."/>
            <person name="Louis A."/>
            <person name="Montfort J."/>
            <person name="Bouchez O."/>
            <person name="Roques C."/>
            <person name="Iampietro C."/>
            <person name="Lluch J."/>
            <person name="Castinel A."/>
            <person name="Donnadieu C."/>
            <person name="Desvignes T."/>
            <person name="Floi Bucao C."/>
            <person name="Jouanno E."/>
            <person name="Wen M."/>
            <person name="Mejri S."/>
            <person name="Dirks R."/>
            <person name="Jansen H."/>
            <person name="Henkel C."/>
            <person name="Chen W.J."/>
            <person name="Zahm M."/>
            <person name="Cabau C."/>
            <person name="Klopp C."/>
            <person name="Thompson A.W."/>
            <person name="Robinson-Rechavi M."/>
            <person name="Braasch I."/>
            <person name="Lecointre G."/>
            <person name="Bobe J."/>
            <person name="Postlethwait J.H."/>
            <person name="Berthelot C."/>
            <person name="Roest Crollius H."/>
            <person name="Guiguen Y."/>
        </authorList>
    </citation>
    <scope>NUCLEOTIDE SEQUENCE</scope>
    <source>
        <strain evidence="11">WJC10195</strain>
    </source>
</reference>
<dbReference type="InterPro" id="IPR045063">
    <property type="entry name" value="Dynamin_N"/>
</dbReference>
<dbReference type="PROSITE" id="PS51718">
    <property type="entry name" value="G_DYNAMIN_2"/>
    <property type="match status" value="1"/>
</dbReference>
<feature type="region of interest" description="Disordered" evidence="8">
    <location>
        <begin position="1"/>
        <end position="26"/>
    </location>
</feature>
<dbReference type="InterPro" id="IPR000585">
    <property type="entry name" value="Hemopexin-like_dom"/>
</dbReference>
<evidence type="ECO:0000259" key="10">
    <source>
        <dbReference type="PROSITE" id="PS51718"/>
    </source>
</evidence>
<evidence type="ECO:0000256" key="2">
    <source>
        <dbReference type="ARBA" id="ARBA00022490"/>
    </source>
</evidence>
<dbReference type="PANTHER" id="PTHR11566:SF225">
    <property type="entry name" value="INTERFERON-INDUCED GTP-BINDING PROTEIN MX-RELATED"/>
    <property type="match status" value="1"/>
</dbReference>
<feature type="repeat" description="Hemopexin" evidence="6">
    <location>
        <begin position="177"/>
        <end position="225"/>
    </location>
</feature>
<sequence>MCPSSLPREPPTQVSSIKARSGSSPGTFPALSTRFWTQRTLSMRLLTQTLCLLLALSCVVPHHHEGAGVAHDGFPERCEGIEFDAATADDEGIPFFFKGHHLWKGFGGHSELSNISFHELDDHHHLDHVDAAFHMHNDPEDHEHIFFFLNHKTFSYYNHSLEPDYPKEIEAAFPGIPNHLDAAVECPKSDCGADSVIFFKSDDVYHYDINTKKVDKTHWDHLPNCTSAIRWLDHYYCFHGHEFTKFHPVTGVVTGHYPKDTRGYFMRCNKFDDKSNHAEREQCSRAPVDAVTADKEGHLYVFRASYYLHHDNETEAFPIESTFKDVHGEVDAAFSHKDSLFMIKDDRVFAYKEEKGHPLVEGYPKSLKEVLGIEGHVDAAFLCGDHDTVHIIQGKGMHEVDLSKDPPAVGQEIPLPFPHVIDAAICGATGVKVLIGSHFYEYGSPMLMATSKILPDPKKISHDLLGCFRETDGHLDLTGFILSMESPEELFEDASTFEEESKPAKGVFHNHLDEKVRPYIDLIDSLRLIGIEKDLALPAIAVIGDQSSGKSSVLEALSGVALPRGSGIVTRCPLELKLRKLRGGGQWRASISYGEEKIQFEDPSLVQGHVAKAQDKLAGKGVGICNKLITLEVSSPDVCDLTLIDLPGIARVPVKNQPEDIGDQIKRLILHFIQKTETIVLVVVACNVDIATTEALKMAQQVDPEGKRTLAILTKPDLIDRGTEKNVLEIVQNQVIPLSKGYIIVKCRGQKQIDDGIPLSDAIKIERDFFQQHKYFSGLPDEKKATMQCLATKLTHNLVEHIKKSLPLICEEITKQLWDTKKVLTLCEAGPPLEPQRRKIYLIDTITQFNAEINQLCSGEVVNKENLFIQLRSEFKNWKEWLDGAKGKGKFYKEVQEVVREYNEKHRGCELPGFYTYTVFQKAIQRLVAELKWPAIDTMKSVRDTIQKQYTDVANISFINYPFLQCFSLNKIDNIQSRQQALAHERILEQFEMEHLVYTQDDIYFKTLNKLMDEDEEKANEDGSTEVSLDFDRKLKAYYKVAAGELDSTVSCLAVAATQAADLWTQLGAKPKDPVSSTPAHKEPWTAARRGKHGAKSLSRPHPPRALQLANNNTFSILDELDSPPLTGRRIPSSSTELDGFLSPPPLPTALSESSVSSVDRRSQRLTPSSRPGYVQFTPHPVTSSPVQASETERVCSQRHAPSSRSGRKQSTARPEIPPPVQISKPPPPAAVAAAVPAPGPPGPYAAAGVTLSPTGSVAGWYRRAGNVCSPLPFAGTCLRRSAPFLSCPCPAFGATKTGCRFWPPRPPYCSSGRYIHGPACGGSQGANIVAQRLADQVPMLIKFFLLKQSGQMLGREMLNLIDGGNVNEILREDSDISRRRIDMENRVERLTQAHKKMANFL</sequence>
<comment type="subcellular location">
    <subcellularLocation>
        <location evidence="1">Cytoplasm</location>
    </subcellularLocation>
</comment>
<feature type="repeat" description="Hemopexin" evidence="6">
    <location>
        <begin position="126"/>
        <end position="176"/>
    </location>
</feature>
<evidence type="ECO:0000256" key="1">
    <source>
        <dbReference type="ARBA" id="ARBA00004496"/>
    </source>
</evidence>
<dbReference type="Proteomes" id="UP001152622">
    <property type="component" value="Chromosome 8"/>
</dbReference>
<protein>
    <submittedName>
        <fullName evidence="11">Uncharacterized protein</fullName>
    </submittedName>
</protein>
<dbReference type="InterPro" id="IPR000375">
    <property type="entry name" value="Dynamin_stalk"/>
</dbReference>
<dbReference type="GO" id="GO:0005634">
    <property type="term" value="C:nucleus"/>
    <property type="evidence" value="ECO:0007669"/>
    <property type="project" value="TreeGrafter"/>
</dbReference>
<keyword evidence="5 7" id="KW-0342">GTP-binding</keyword>
<dbReference type="CDD" id="cd08771">
    <property type="entry name" value="DLP_1"/>
    <property type="match status" value="1"/>
</dbReference>
<evidence type="ECO:0000256" key="5">
    <source>
        <dbReference type="ARBA" id="ARBA00023134"/>
    </source>
</evidence>
<dbReference type="InterPro" id="IPR003130">
    <property type="entry name" value="GED"/>
</dbReference>
<dbReference type="GO" id="GO:0005525">
    <property type="term" value="F:GTP binding"/>
    <property type="evidence" value="ECO:0007669"/>
    <property type="project" value="UniProtKB-KW"/>
</dbReference>
<dbReference type="OrthoDB" id="5061070at2759"/>
<dbReference type="SMART" id="SM00302">
    <property type="entry name" value="GED"/>
    <property type="match status" value="1"/>
</dbReference>
<dbReference type="GO" id="GO:0031623">
    <property type="term" value="P:receptor internalization"/>
    <property type="evidence" value="ECO:0007669"/>
    <property type="project" value="TreeGrafter"/>
</dbReference>
<evidence type="ECO:0000256" key="3">
    <source>
        <dbReference type="ARBA" id="ARBA00022737"/>
    </source>
</evidence>
<dbReference type="Gene3D" id="1.20.120.1240">
    <property type="entry name" value="Dynamin, middle domain"/>
    <property type="match status" value="2"/>
</dbReference>
<dbReference type="InterPro" id="IPR027417">
    <property type="entry name" value="P-loop_NTPase"/>
</dbReference>
<comment type="similarity">
    <text evidence="7">Belongs to the TRAFAC class dynamin-like GTPase superfamily. Dynamin/Fzo/YdjA family.</text>
</comment>
<evidence type="ECO:0000313" key="12">
    <source>
        <dbReference type="Proteomes" id="UP001152622"/>
    </source>
</evidence>
<proteinExistence type="inferred from homology"/>
<dbReference type="GO" id="GO:0051607">
    <property type="term" value="P:defense response to virus"/>
    <property type="evidence" value="ECO:0007669"/>
    <property type="project" value="TreeGrafter"/>
</dbReference>
<dbReference type="Gene3D" id="2.110.10.10">
    <property type="entry name" value="Hemopexin-like domain"/>
    <property type="match status" value="2"/>
</dbReference>
<dbReference type="PANTHER" id="PTHR11566">
    <property type="entry name" value="DYNAMIN"/>
    <property type="match status" value="1"/>
</dbReference>
<dbReference type="SUPFAM" id="SSF52540">
    <property type="entry name" value="P-loop containing nucleoside triphosphate hydrolases"/>
    <property type="match status" value="1"/>
</dbReference>
<dbReference type="GO" id="GO:0016185">
    <property type="term" value="P:synaptic vesicle budding from presynaptic endocytic zone membrane"/>
    <property type="evidence" value="ECO:0007669"/>
    <property type="project" value="TreeGrafter"/>
</dbReference>
<dbReference type="InterPro" id="IPR018487">
    <property type="entry name" value="Hemopexin-like_repeat"/>
</dbReference>
<accession>A0A9Q1IU85</accession>
<dbReference type="SMART" id="SM00120">
    <property type="entry name" value="HX"/>
    <property type="match status" value="5"/>
</dbReference>
<dbReference type="FunFam" id="3.40.50.300:FF:000621">
    <property type="entry name" value="Interferon-induced GTP-binding protein Mx1"/>
    <property type="match status" value="1"/>
</dbReference>
<feature type="compositionally biased region" description="Polar residues" evidence="8">
    <location>
        <begin position="1181"/>
        <end position="1190"/>
    </location>
</feature>
<dbReference type="InterPro" id="IPR020850">
    <property type="entry name" value="GED_dom"/>
</dbReference>
<dbReference type="Pfam" id="PF01031">
    <property type="entry name" value="Dynamin_M"/>
    <property type="match status" value="1"/>
</dbReference>
<dbReference type="InterPro" id="IPR019762">
    <property type="entry name" value="Dynamin_GTPase_CS"/>
</dbReference>
<feature type="compositionally biased region" description="Polar residues" evidence="8">
    <location>
        <begin position="1200"/>
        <end position="1213"/>
    </location>
</feature>
<dbReference type="Gene3D" id="3.40.50.300">
    <property type="entry name" value="P-loop containing nucleotide triphosphate hydrolases"/>
    <property type="match status" value="1"/>
</dbReference>
<evidence type="ECO:0000256" key="4">
    <source>
        <dbReference type="ARBA" id="ARBA00022741"/>
    </source>
</evidence>
<keyword evidence="3" id="KW-0677">Repeat</keyword>
<evidence type="ECO:0000259" key="9">
    <source>
        <dbReference type="PROSITE" id="PS51388"/>
    </source>
</evidence>
<evidence type="ECO:0000313" key="11">
    <source>
        <dbReference type="EMBL" id="KAJ8352496.1"/>
    </source>
</evidence>
<feature type="compositionally biased region" description="Polar residues" evidence="8">
    <location>
        <begin position="12"/>
        <end position="26"/>
    </location>
</feature>
<dbReference type="InterPro" id="IPR030381">
    <property type="entry name" value="G_DYNAMIN_dom"/>
</dbReference>
<dbReference type="GO" id="GO:0098793">
    <property type="term" value="C:presynapse"/>
    <property type="evidence" value="ECO:0007669"/>
    <property type="project" value="GOC"/>
</dbReference>
<evidence type="ECO:0000256" key="8">
    <source>
        <dbReference type="SAM" id="MobiDB-lite"/>
    </source>
</evidence>
<dbReference type="PROSITE" id="PS00410">
    <property type="entry name" value="G_DYNAMIN_1"/>
    <property type="match status" value="1"/>
</dbReference>
<feature type="domain" description="Dynamin-type G" evidence="10">
    <location>
        <begin position="534"/>
        <end position="807"/>
    </location>
</feature>
<keyword evidence="12" id="KW-1185">Reference proteome</keyword>
<dbReference type="InterPro" id="IPR022812">
    <property type="entry name" value="Dynamin"/>
</dbReference>
<evidence type="ECO:0000256" key="6">
    <source>
        <dbReference type="PROSITE-ProRule" id="PRU01011"/>
    </source>
</evidence>
<name>A0A9Q1IU85_SYNKA</name>
<evidence type="ECO:0000256" key="7">
    <source>
        <dbReference type="RuleBase" id="RU003932"/>
    </source>
</evidence>
<dbReference type="InterPro" id="IPR036375">
    <property type="entry name" value="Hemopexin-like_dom_sf"/>
</dbReference>
<dbReference type="Pfam" id="PF00350">
    <property type="entry name" value="Dynamin_N"/>
    <property type="match status" value="1"/>
</dbReference>
<keyword evidence="4 7" id="KW-0547">Nucleotide-binding</keyword>
<dbReference type="GO" id="GO:0005737">
    <property type="term" value="C:cytoplasm"/>
    <property type="evidence" value="ECO:0007669"/>
    <property type="project" value="UniProtKB-SubCell"/>
</dbReference>
<dbReference type="PRINTS" id="PR00195">
    <property type="entry name" value="DYNAMIN"/>
</dbReference>
<dbReference type="PROSITE" id="PS51388">
    <property type="entry name" value="GED"/>
    <property type="match status" value="1"/>
</dbReference>
<dbReference type="PROSITE" id="PS51642">
    <property type="entry name" value="HEMOPEXIN_2"/>
    <property type="match status" value="3"/>
</dbReference>
<feature type="region of interest" description="Disordered" evidence="8">
    <location>
        <begin position="1120"/>
        <end position="1234"/>
    </location>
</feature>
<dbReference type="CDD" id="cd00094">
    <property type="entry name" value="HX"/>
    <property type="match status" value="1"/>
</dbReference>
<feature type="compositionally biased region" description="Pro residues" evidence="8">
    <location>
        <begin position="1216"/>
        <end position="1230"/>
    </location>
</feature>
<feature type="region of interest" description="Disordered" evidence="8">
    <location>
        <begin position="1069"/>
        <end position="1107"/>
    </location>
</feature>
<dbReference type="SUPFAM" id="SSF50923">
    <property type="entry name" value="Hemopexin-like domain"/>
    <property type="match status" value="2"/>
</dbReference>
<dbReference type="GO" id="GO:0008017">
    <property type="term" value="F:microtubule binding"/>
    <property type="evidence" value="ECO:0007669"/>
    <property type="project" value="TreeGrafter"/>
</dbReference>
<comment type="caution">
    <text evidence="11">The sequence shown here is derived from an EMBL/GenBank/DDBJ whole genome shotgun (WGS) entry which is preliminary data.</text>
</comment>
<dbReference type="InterPro" id="IPR001401">
    <property type="entry name" value="Dynamin_GTPase"/>
</dbReference>
<organism evidence="11 12">
    <name type="scientific">Synaphobranchus kaupii</name>
    <name type="common">Kaup's arrowtooth eel</name>
    <dbReference type="NCBI Taxonomy" id="118154"/>
    <lineage>
        <taxon>Eukaryota</taxon>
        <taxon>Metazoa</taxon>
        <taxon>Chordata</taxon>
        <taxon>Craniata</taxon>
        <taxon>Vertebrata</taxon>
        <taxon>Euteleostomi</taxon>
        <taxon>Actinopterygii</taxon>
        <taxon>Neopterygii</taxon>
        <taxon>Teleostei</taxon>
        <taxon>Anguilliformes</taxon>
        <taxon>Synaphobranchidae</taxon>
        <taxon>Synaphobranchus</taxon>
    </lineage>
</organism>
<dbReference type="EMBL" id="JAINUF010000008">
    <property type="protein sequence ID" value="KAJ8352496.1"/>
    <property type="molecule type" value="Genomic_DNA"/>
</dbReference>
<gene>
    <name evidence="11" type="ORF">SKAU_G00239720</name>
</gene>
<dbReference type="Pfam" id="PF02212">
    <property type="entry name" value="GED"/>
    <property type="match status" value="1"/>
</dbReference>
<feature type="domain" description="GED" evidence="9">
    <location>
        <begin position="1316"/>
        <end position="1402"/>
    </location>
</feature>